<dbReference type="Gene3D" id="3.30.70.270">
    <property type="match status" value="1"/>
</dbReference>
<dbReference type="InterPro" id="IPR011006">
    <property type="entry name" value="CheY-like_superfamily"/>
</dbReference>
<keyword evidence="1" id="KW-1133">Transmembrane helix</keyword>
<dbReference type="GO" id="GO:0052621">
    <property type="term" value="F:diguanylate cyclase activity"/>
    <property type="evidence" value="ECO:0007669"/>
    <property type="project" value="TreeGrafter"/>
</dbReference>
<dbReference type="PANTHER" id="PTHR45138">
    <property type="entry name" value="REGULATORY COMPONENTS OF SENSORY TRANSDUCTION SYSTEM"/>
    <property type="match status" value="1"/>
</dbReference>
<dbReference type="InterPro" id="IPR000160">
    <property type="entry name" value="GGDEF_dom"/>
</dbReference>
<dbReference type="EMBL" id="FNPG01000019">
    <property type="protein sequence ID" value="SDY49121.1"/>
    <property type="molecule type" value="Genomic_DNA"/>
</dbReference>
<dbReference type="SMART" id="SM00267">
    <property type="entry name" value="GGDEF"/>
    <property type="match status" value="1"/>
</dbReference>
<keyword evidence="1" id="KW-0472">Membrane</keyword>
<dbReference type="GO" id="GO:0043709">
    <property type="term" value="P:cell adhesion involved in single-species biofilm formation"/>
    <property type="evidence" value="ECO:0007669"/>
    <property type="project" value="TreeGrafter"/>
</dbReference>
<dbReference type="AlphaFoldDB" id="A0A1H3KAD3"/>
<dbReference type="SUPFAM" id="SSF55073">
    <property type="entry name" value="Nucleotide cyclase"/>
    <property type="match status" value="1"/>
</dbReference>
<organism evidence="3 4">
    <name type="scientific">Lachnobacterium bovis DSM 14045</name>
    <dbReference type="NCBI Taxonomy" id="1122142"/>
    <lineage>
        <taxon>Bacteria</taxon>
        <taxon>Bacillati</taxon>
        <taxon>Bacillota</taxon>
        <taxon>Clostridia</taxon>
        <taxon>Lachnospirales</taxon>
        <taxon>Lachnospiraceae</taxon>
        <taxon>Lachnobacterium</taxon>
    </lineage>
</organism>
<dbReference type="Proteomes" id="UP000183918">
    <property type="component" value="Unassembled WGS sequence"/>
</dbReference>
<keyword evidence="4" id="KW-1185">Reference proteome</keyword>
<keyword evidence="1" id="KW-0812">Transmembrane</keyword>
<dbReference type="STRING" id="1122142.SAMN02910414_01677"/>
<dbReference type="GO" id="GO:1902201">
    <property type="term" value="P:negative regulation of bacterial-type flagellum-dependent cell motility"/>
    <property type="evidence" value="ECO:0007669"/>
    <property type="project" value="TreeGrafter"/>
</dbReference>
<evidence type="ECO:0000313" key="3">
    <source>
        <dbReference type="EMBL" id="SDY49121.1"/>
    </source>
</evidence>
<feature type="transmembrane region" description="Helical" evidence="1">
    <location>
        <begin position="62"/>
        <end position="83"/>
    </location>
</feature>
<dbReference type="InterPro" id="IPR050469">
    <property type="entry name" value="Diguanylate_Cyclase"/>
</dbReference>
<dbReference type="PROSITE" id="PS50887">
    <property type="entry name" value="GGDEF"/>
    <property type="match status" value="1"/>
</dbReference>
<evidence type="ECO:0000256" key="1">
    <source>
        <dbReference type="SAM" id="Phobius"/>
    </source>
</evidence>
<dbReference type="NCBIfam" id="TIGR00254">
    <property type="entry name" value="GGDEF"/>
    <property type="match status" value="1"/>
</dbReference>
<dbReference type="InterPro" id="IPR029787">
    <property type="entry name" value="Nucleotide_cyclase"/>
</dbReference>
<gene>
    <name evidence="3" type="ORF">SAMN02910414_01677</name>
</gene>
<feature type="transmembrane region" description="Helical" evidence="1">
    <location>
        <begin position="95"/>
        <end position="116"/>
    </location>
</feature>
<dbReference type="Gene3D" id="3.40.50.2300">
    <property type="match status" value="1"/>
</dbReference>
<protein>
    <submittedName>
        <fullName evidence="3">Diguanylate cyclase (GGDEF) domain-containing protein</fullName>
    </submittedName>
</protein>
<accession>A0A1H3KAD3</accession>
<sequence length="505" mass="58214">MKVFLKKYKEHRKKKQIFYKEAKTEIAKRNLHTLRTISIIVTFLILLLITITPLLVKTWRITIQYIIFAPVAAIFAIIAIVAISEDVKSPKLINGLCMLFEIVIMGFIMVIDIFPYPDSQCTFTPLALAVSATLFIFPEEYEYLFLTMSEAVFIYLTYSQKHEFVARGDIFASLVGFFVAIVLYNLFTKIHLSYHLVKEQYIKVSQRDELTGTLNNIVCENQMREYLRLKDDKDNVALICINLDYFKKANEILGKTACDNILKKFGKLLKKVYSDNAIIGRNKGDEFIVLMKNVINEEDIALRCSEIRIGLEEMSNVELDVQLTCSMGIVCTSDKFYSFDDLKGIAMDALYIAKNHGRNRFIIRNPKKIGQSINKKKFIIVAHNKEKEFKAIRDKFGDSADVLWAKNGKETVEQISLYSRRINALILNMDFEDYDGYDILHFMKTRIYTNKIPVLVLAKDEKTVDKAMLYGADEASYFPIDTTDIKLKVDHIMHNNAQIGERSVK</sequence>
<proteinExistence type="predicted"/>
<evidence type="ECO:0000259" key="2">
    <source>
        <dbReference type="PROSITE" id="PS50887"/>
    </source>
</evidence>
<dbReference type="PANTHER" id="PTHR45138:SF9">
    <property type="entry name" value="DIGUANYLATE CYCLASE DGCM-RELATED"/>
    <property type="match status" value="1"/>
</dbReference>
<dbReference type="GO" id="GO:0005886">
    <property type="term" value="C:plasma membrane"/>
    <property type="evidence" value="ECO:0007669"/>
    <property type="project" value="TreeGrafter"/>
</dbReference>
<dbReference type="InterPro" id="IPR043128">
    <property type="entry name" value="Rev_trsase/Diguanyl_cyclase"/>
</dbReference>
<dbReference type="Pfam" id="PF00990">
    <property type="entry name" value="GGDEF"/>
    <property type="match status" value="1"/>
</dbReference>
<reference evidence="3 4" key="1">
    <citation type="submission" date="2016-10" db="EMBL/GenBank/DDBJ databases">
        <authorList>
            <person name="de Groot N.N."/>
        </authorList>
    </citation>
    <scope>NUCLEOTIDE SEQUENCE [LARGE SCALE GENOMIC DNA]</scope>
    <source>
        <strain evidence="3 4">DSM 14045</strain>
    </source>
</reference>
<dbReference type="SUPFAM" id="SSF52172">
    <property type="entry name" value="CheY-like"/>
    <property type="match status" value="1"/>
</dbReference>
<feature type="transmembrane region" description="Helical" evidence="1">
    <location>
        <begin position="37"/>
        <end position="56"/>
    </location>
</feature>
<name>A0A1H3KAD3_9FIRM</name>
<evidence type="ECO:0000313" key="4">
    <source>
        <dbReference type="Proteomes" id="UP000183918"/>
    </source>
</evidence>
<dbReference type="CDD" id="cd01949">
    <property type="entry name" value="GGDEF"/>
    <property type="match status" value="1"/>
</dbReference>
<feature type="transmembrane region" description="Helical" evidence="1">
    <location>
        <begin position="170"/>
        <end position="187"/>
    </location>
</feature>
<feature type="domain" description="GGDEF" evidence="2">
    <location>
        <begin position="234"/>
        <end position="366"/>
    </location>
</feature>